<dbReference type="InterPro" id="IPR057644">
    <property type="entry name" value="Beta-prop_WDR75_2nd"/>
</dbReference>
<evidence type="ECO:0000256" key="8">
    <source>
        <dbReference type="PROSITE-ProRule" id="PRU00221"/>
    </source>
</evidence>
<dbReference type="VEuPathDB" id="FungiDB:BDEG_25734"/>
<evidence type="ECO:0000259" key="10">
    <source>
        <dbReference type="Pfam" id="PF23769"/>
    </source>
</evidence>
<feature type="domain" description="WD repeat-containing protein 75 second beta-propeller" evidence="10">
    <location>
        <begin position="411"/>
        <end position="709"/>
    </location>
</feature>
<dbReference type="OrthoDB" id="4096at2759"/>
<evidence type="ECO:0000256" key="6">
    <source>
        <dbReference type="ARBA" id="ARBA00023163"/>
    </source>
</evidence>
<feature type="region of interest" description="Disordered" evidence="9">
    <location>
        <begin position="926"/>
        <end position="994"/>
    </location>
</feature>
<feature type="compositionally biased region" description="Basic residues" evidence="9">
    <location>
        <begin position="40"/>
        <end position="49"/>
    </location>
</feature>
<dbReference type="STRING" id="403673.A0A177WQ94"/>
<feature type="repeat" description="WD" evidence="8">
    <location>
        <begin position="123"/>
        <end position="165"/>
    </location>
</feature>
<dbReference type="SUPFAM" id="SSF50978">
    <property type="entry name" value="WD40 repeat-like"/>
    <property type="match status" value="1"/>
</dbReference>
<keyword evidence="2" id="KW-0690">Ribosome biogenesis</keyword>
<proteinExistence type="predicted"/>
<evidence type="ECO:0000256" key="9">
    <source>
        <dbReference type="SAM" id="MobiDB-lite"/>
    </source>
</evidence>
<dbReference type="SUPFAM" id="SSF82171">
    <property type="entry name" value="DPP6 N-terminal domain-like"/>
    <property type="match status" value="1"/>
</dbReference>
<keyword evidence="5" id="KW-0677">Repeat</keyword>
<feature type="compositionally biased region" description="Polar residues" evidence="9">
    <location>
        <begin position="52"/>
        <end position="65"/>
    </location>
</feature>
<keyword evidence="4 8" id="KW-0853">WD repeat</keyword>
<dbReference type="GO" id="GO:0003723">
    <property type="term" value="F:RNA binding"/>
    <property type="evidence" value="ECO:0007669"/>
    <property type="project" value="InterPro"/>
</dbReference>
<dbReference type="SMART" id="SM00320">
    <property type="entry name" value="WD40"/>
    <property type="match status" value="7"/>
</dbReference>
<accession>A0A177WQ94</accession>
<reference evidence="11 12" key="2">
    <citation type="submission" date="2016-05" db="EMBL/GenBank/DDBJ databases">
        <title>Lineage-specific infection strategies underlie the spectrum of fungal disease in amphibians.</title>
        <authorList>
            <person name="Cuomo C.A."/>
            <person name="Farrer R.A."/>
            <person name="James T."/>
            <person name="Longcore J."/>
            <person name="Birren B."/>
        </authorList>
    </citation>
    <scope>NUCLEOTIDE SEQUENCE [LARGE SCALE GENOMIC DNA]</scope>
    <source>
        <strain evidence="11 12">JEL423</strain>
    </source>
</reference>
<dbReference type="AlphaFoldDB" id="A0A177WQ94"/>
<dbReference type="eggNOG" id="KOG1963">
    <property type="taxonomic scope" value="Eukaryota"/>
</dbReference>
<dbReference type="InterPro" id="IPR036322">
    <property type="entry name" value="WD40_repeat_dom_sf"/>
</dbReference>
<dbReference type="PANTHER" id="PTHR44215">
    <property type="entry name" value="WD REPEAT-CONTAINING PROTEIN 75"/>
    <property type="match status" value="1"/>
</dbReference>
<comment type="subcellular location">
    <subcellularLocation>
        <location evidence="1">Nucleus</location>
        <location evidence="1">Nucleolus</location>
    </subcellularLocation>
</comment>
<protein>
    <recommendedName>
        <fullName evidence="10">WD repeat-containing protein 75 second beta-propeller domain-containing protein</fullName>
    </recommendedName>
</protein>
<dbReference type="InterPro" id="IPR015943">
    <property type="entry name" value="WD40/YVTN_repeat-like_dom_sf"/>
</dbReference>
<dbReference type="GO" id="GO:0032040">
    <property type="term" value="C:small-subunit processome"/>
    <property type="evidence" value="ECO:0007669"/>
    <property type="project" value="InterPro"/>
</dbReference>
<evidence type="ECO:0000313" key="12">
    <source>
        <dbReference type="Proteomes" id="UP000077115"/>
    </source>
</evidence>
<feature type="region of interest" description="Disordered" evidence="9">
    <location>
        <begin position="1"/>
        <end position="65"/>
    </location>
</feature>
<evidence type="ECO:0000256" key="1">
    <source>
        <dbReference type="ARBA" id="ARBA00004604"/>
    </source>
</evidence>
<feature type="compositionally biased region" description="Polar residues" evidence="9">
    <location>
        <begin position="958"/>
        <end position="979"/>
    </location>
</feature>
<feature type="repeat" description="WD" evidence="8">
    <location>
        <begin position="309"/>
        <end position="350"/>
    </location>
</feature>
<dbReference type="Pfam" id="PF23769">
    <property type="entry name" value="Beta-prop_WDR75_2nd"/>
    <property type="match status" value="1"/>
</dbReference>
<dbReference type="GO" id="GO:2000234">
    <property type="term" value="P:positive regulation of rRNA processing"/>
    <property type="evidence" value="ECO:0007669"/>
    <property type="project" value="TreeGrafter"/>
</dbReference>
<dbReference type="GO" id="GO:0045943">
    <property type="term" value="P:positive regulation of transcription by RNA polymerase I"/>
    <property type="evidence" value="ECO:0007669"/>
    <property type="project" value="InterPro"/>
</dbReference>
<dbReference type="PROSITE" id="PS50294">
    <property type="entry name" value="WD_REPEATS_REGION"/>
    <property type="match status" value="1"/>
</dbReference>
<evidence type="ECO:0000256" key="5">
    <source>
        <dbReference type="ARBA" id="ARBA00022737"/>
    </source>
</evidence>
<keyword evidence="7" id="KW-0539">Nucleus</keyword>
<keyword evidence="3" id="KW-0698">rRNA processing</keyword>
<evidence type="ECO:0000256" key="3">
    <source>
        <dbReference type="ARBA" id="ARBA00022552"/>
    </source>
</evidence>
<reference evidence="11 12" key="1">
    <citation type="submission" date="2006-10" db="EMBL/GenBank/DDBJ databases">
        <title>The Genome Sequence of Batrachochytrium dendrobatidis JEL423.</title>
        <authorList>
            <consortium name="The Broad Institute Genome Sequencing Platform"/>
            <person name="Birren B."/>
            <person name="Lander E."/>
            <person name="Galagan J."/>
            <person name="Cuomo C."/>
            <person name="Devon K."/>
            <person name="Jaffe D."/>
            <person name="Butler J."/>
            <person name="Alvarez P."/>
            <person name="Gnerre S."/>
            <person name="Grabherr M."/>
            <person name="Kleber M."/>
            <person name="Mauceli E."/>
            <person name="Brockman W."/>
            <person name="Young S."/>
            <person name="LaButti K."/>
            <person name="Sykes S."/>
            <person name="DeCaprio D."/>
            <person name="Crawford M."/>
            <person name="Koehrsen M."/>
            <person name="Engels R."/>
            <person name="Montgomery P."/>
            <person name="Pearson M."/>
            <person name="Howarth C."/>
            <person name="Larson L."/>
            <person name="White J."/>
            <person name="O'Leary S."/>
            <person name="Kodira C."/>
            <person name="Zeng Q."/>
            <person name="Yandava C."/>
            <person name="Alvarado L."/>
            <person name="Longcore J."/>
            <person name="James T."/>
        </authorList>
    </citation>
    <scope>NUCLEOTIDE SEQUENCE [LARGE SCALE GENOMIC DNA]</scope>
    <source>
        <strain evidence="11 12">JEL423</strain>
    </source>
</reference>
<dbReference type="GO" id="GO:0006364">
    <property type="term" value="P:rRNA processing"/>
    <property type="evidence" value="ECO:0007669"/>
    <property type="project" value="UniProtKB-KW"/>
</dbReference>
<keyword evidence="6" id="KW-0804">Transcription</keyword>
<dbReference type="InterPro" id="IPR001680">
    <property type="entry name" value="WD40_rpt"/>
</dbReference>
<evidence type="ECO:0000313" key="11">
    <source>
        <dbReference type="EMBL" id="OAJ42263.1"/>
    </source>
</evidence>
<feature type="compositionally biased region" description="Polar residues" evidence="9">
    <location>
        <begin position="11"/>
        <end position="22"/>
    </location>
</feature>
<name>A0A177WQ94_BATDL</name>
<dbReference type="PROSITE" id="PS50082">
    <property type="entry name" value="WD_REPEATS_2"/>
    <property type="match status" value="2"/>
</dbReference>
<gene>
    <name evidence="11" type="ORF">BDEG_25734</name>
</gene>
<dbReference type="InterPro" id="IPR053826">
    <property type="entry name" value="WDR75"/>
</dbReference>
<dbReference type="EMBL" id="DS022307">
    <property type="protein sequence ID" value="OAJ42263.1"/>
    <property type="molecule type" value="Genomic_DNA"/>
</dbReference>
<evidence type="ECO:0000256" key="7">
    <source>
        <dbReference type="ARBA" id="ARBA00023242"/>
    </source>
</evidence>
<sequence length="994" mass="109454">MAKKQPAEVRLQSQQKESQDLTATPAGESHADSTPVNHFKLSKKGRKEKKTTTPQSSVKTEPNNTDDGLGLWKLIPSTGGRLSNCKTIFSKNSRCFFVGNGSDVKMFAVSTGLVVRTLKLAHTADESSSVVCVAIDPHHPTQVFAAYADGVIALWDHSTGTLIKTWTTKLEISQIIINPLLQYEVFLVAHESHEKSGRSQVHEHSTVVRINLESKTVNVLFDSKKGKIICIDLALETTVLVVATTNAFHLVDHNSKRLSVRSFNVPNKIVSMAVNPAQPFVAIGDIRGCIRLWYCFNILEGQEAVSSLLHWHAHQVNDLAFTPDGTVLISGGDEAVLVLWQLETGNKQFLPRMGSEILSIGISSDQMLYAIGHRNNCVKIVSASDMSTKQAISGVRSANINLKMYPMTAGLVVDPRSSSIVLNGSPGSIQFYNASLEQSTAEVDVSPRNRITRIEDREILRPHVHHVQFSDDGEWMATVDFRDDRVFATETYLRFWRYNLDSREFVANTRVDSPHDRIVTSLRFQPRVFGQPLLAVTAGEDKLFKIWEFVEPTNDQETPTWICRSTGFYKSFVPQEIAFSEDGCVMAVAFGSIVTLWDPFTSTHQMSLAYPPAFETVTKLSFVKGHPILVAATQSCMHVWNVATTTVLWSLRAKVLQLLADPCSSQFLILAQDLDENCDVQLGMFSPYSPVPEFAYKMPSKCHGVVFSPNANGSHIVYLDSKFRFQTFIKNAAMADAQHKIAAAEAHHIEQSLFTSIYGNSVYNGLDSEETQRRSNKPIMSSKVVSNAEDLNENSALSTKSVIHALGFLEAPSHIVAAPSRLVEPFMDQLLARRIPADLTNGMDTSLVTEKASSEQPIAEVADVELIELDNVSFLDTFFSNLWITCTKTRDIPVIKSLANGTAMASQDSFKSSPVFINEKMSPDMASVKHRSKANGSVSTVAGTPLSKPVPSKIAKSSAVTPSKSSDLPITPDTANGKLSTGKKSKKRTLDITK</sequence>
<dbReference type="PANTHER" id="PTHR44215:SF1">
    <property type="entry name" value="WD REPEAT-CONTAINING PROTEIN 75"/>
    <property type="match status" value="1"/>
</dbReference>
<dbReference type="Pfam" id="PF23869">
    <property type="entry name" value="Beta-prop_WDR75_1st"/>
    <property type="match status" value="1"/>
</dbReference>
<evidence type="ECO:0000256" key="2">
    <source>
        <dbReference type="ARBA" id="ARBA00022517"/>
    </source>
</evidence>
<dbReference type="Gene3D" id="2.130.10.10">
    <property type="entry name" value="YVTN repeat-like/Quinoprotein amine dehydrogenase"/>
    <property type="match status" value="3"/>
</dbReference>
<organism evidence="11 12">
    <name type="scientific">Batrachochytrium dendrobatidis (strain JEL423)</name>
    <dbReference type="NCBI Taxonomy" id="403673"/>
    <lineage>
        <taxon>Eukaryota</taxon>
        <taxon>Fungi</taxon>
        <taxon>Fungi incertae sedis</taxon>
        <taxon>Chytridiomycota</taxon>
        <taxon>Chytridiomycota incertae sedis</taxon>
        <taxon>Chytridiomycetes</taxon>
        <taxon>Rhizophydiales</taxon>
        <taxon>Rhizophydiales incertae sedis</taxon>
        <taxon>Batrachochytrium</taxon>
    </lineage>
</organism>
<dbReference type="Proteomes" id="UP000077115">
    <property type="component" value="Unassembled WGS sequence"/>
</dbReference>
<evidence type="ECO:0000256" key="4">
    <source>
        <dbReference type="ARBA" id="ARBA00022574"/>
    </source>
</evidence>